<gene>
    <name evidence="2" type="ORF">EKPJFOCH_0361</name>
</gene>
<feature type="domain" description="Glycosyltransferase 61 catalytic" evidence="1">
    <location>
        <begin position="70"/>
        <end position="251"/>
    </location>
</feature>
<comment type="caution">
    <text evidence="2">The sequence shown here is derived from an EMBL/GenBank/DDBJ whole genome shotgun (WGS) entry which is preliminary data.</text>
</comment>
<sequence>MASRFFRCSSLWGTADWIAEDPARQHLPEATYRPWSAEAPWGLFPGAEPAPREAADDGPFLYVGPLATHYGHFLINTLPRLWPLVSWQGPLPRILCHVSGPRQALEELAFLRAILCQLGIDTADVVSFDRPQTVRDVVVPEPALREQAAVHAVFAELCRTIGRPLWRDVAVDAVTRPLYLSKTRLRAGVAHVTNEEAIVAELERRGVEIAFPETLGFAEQVRLLSGRQIVMGTLGSAFHTSAFAAPGRRLVGLNWQIAVNANFALLDRVNGAQARYYHPHGTLYEEAPGWQVAWTVADPRGVAEALLRRAEWLDRDEPDDAGVLAEMRRRALRPFRRRGP</sequence>
<name>A0ABQ4TET8_9HYPH</name>
<keyword evidence="3" id="KW-1185">Reference proteome</keyword>
<reference evidence="2" key="1">
    <citation type="journal article" date="2021" name="Front. Microbiol.">
        <title>Comprehensive Comparative Genomics and Phenotyping of Methylobacterium Species.</title>
        <authorList>
            <person name="Alessa O."/>
            <person name="Ogura Y."/>
            <person name="Fujitani Y."/>
            <person name="Takami H."/>
            <person name="Hayashi T."/>
            <person name="Sahin N."/>
            <person name="Tani A."/>
        </authorList>
    </citation>
    <scope>NUCLEOTIDE SEQUENCE</scope>
    <source>
        <strain evidence="2">DSM 23674</strain>
    </source>
</reference>
<evidence type="ECO:0000313" key="3">
    <source>
        <dbReference type="Proteomes" id="UP001055101"/>
    </source>
</evidence>
<reference evidence="2" key="2">
    <citation type="submission" date="2021-08" db="EMBL/GenBank/DDBJ databases">
        <authorList>
            <person name="Tani A."/>
            <person name="Ola A."/>
            <person name="Ogura Y."/>
            <person name="Katsura K."/>
            <person name="Hayashi T."/>
        </authorList>
    </citation>
    <scope>NUCLEOTIDE SEQUENCE</scope>
    <source>
        <strain evidence="2">DSM 23674</strain>
    </source>
</reference>
<protein>
    <recommendedName>
        <fullName evidence="1">Glycosyltransferase 61 catalytic domain-containing protein</fullName>
    </recommendedName>
</protein>
<dbReference type="RefSeq" id="WP_147817982.1">
    <property type="nucleotide sequence ID" value="NZ_BPRA01000001.1"/>
</dbReference>
<dbReference type="EMBL" id="BPRA01000001">
    <property type="protein sequence ID" value="GJE53893.1"/>
    <property type="molecule type" value="Genomic_DNA"/>
</dbReference>
<evidence type="ECO:0000259" key="1">
    <source>
        <dbReference type="Pfam" id="PF04577"/>
    </source>
</evidence>
<accession>A0ABQ4TET8</accession>
<proteinExistence type="predicted"/>
<organism evidence="2 3">
    <name type="scientific">Methylobacterium thuringiense</name>
    <dbReference type="NCBI Taxonomy" id="1003091"/>
    <lineage>
        <taxon>Bacteria</taxon>
        <taxon>Pseudomonadati</taxon>
        <taxon>Pseudomonadota</taxon>
        <taxon>Alphaproteobacteria</taxon>
        <taxon>Hyphomicrobiales</taxon>
        <taxon>Methylobacteriaceae</taxon>
        <taxon>Methylobacterium</taxon>
    </lineage>
</organism>
<evidence type="ECO:0000313" key="2">
    <source>
        <dbReference type="EMBL" id="GJE53893.1"/>
    </source>
</evidence>
<dbReference type="InterPro" id="IPR049625">
    <property type="entry name" value="Glyco_transf_61_cat"/>
</dbReference>
<dbReference type="Proteomes" id="UP001055101">
    <property type="component" value="Unassembled WGS sequence"/>
</dbReference>
<dbReference type="Pfam" id="PF04577">
    <property type="entry name" value="Glyco_transf_61"/>
    <property type="match status" value="1"/>
</dbReference>